<proteinExistence type="predicted"/>
<keyword evidence="2" id="KW-1185">Reference proteome</keyword>
<dbReference type="EMBL" id="JANBUN010003358">
    <property type="protein sequence ID" value="KAJ2791150.1"/>
    <property type="molecule type" value="Genomic_DNA"/>
</dbReference>
<gene>
    <name evidence="1" type="ORF">H4R21_006368</name>
</gene>
<organism evidence="1 2">
    <name type="scientific">Coemansia helicoidea</name>
    <dbReference type="NCBI Taxonomy" id="1286919"/>
    <lineage>
        <taxon>Eukaryota</taxon>
        <taxon>Fungi</taxon>
        <taxon>Fungi incertae sedis</taxon>
        <taxon>Zoopagomycota</taxon>
        <taxon>Kickxellomycotina</taxon>
        <taxon>Kickxellomycetes</taxon>
        <taxon>Kickxellales</taxon>
        <taxon>Kickxellaceae</taxon>
        <taxon>Coemansia</taxon>
    </lineage>
</organism>
<evidence type="ECO:0000313" key="1">
    <source>
        <dbReference type="EMBL" id="KAJ2791150.1"/>
    </source>
</evidence>
<name>A0ACC1KKF7_9FUNG</name>
<protein>
    <submittedName>
        <fullName evidence="1">Uncharacterized protein</fullName>
    </submittedName>
</protein>
<comment type="caution">
    <text evidence="1">The sequence shown here is derived from an EMBL/GenBank/DDBJ whole genome shotgun (WGS) entry which is preliminary data.</text>
</comment>
<dbReference type="Proteomes" id="UP001140087">
    <property type="component" value="Unassembled WGS sequence"/>
</dbReference>
<evidence type="ECO:0000313" key="2">
    <source>
        <dbReference type="Proteomes" id="UP001140087"/>
    </source>
</evidence>
<sequence>MQAHSEDSAARPATAGARVVVNTSSIGELRAACDTGLREFLRARGYEEMHTHTDVKLVLGYVGALFCAVDFAYSWKHPFSATKWFSYISVSVYVVTSLLALVYSYAVQRDTFFVGYNKAKGHIISAGSHAKQGEPTYRLTLTTRPIRGRQDPPVFNSKPVELVRPFTAWFHDDGEFAAAQFGADVGAAIDALLAKKDD</sequence>
<accession>A0ACC1KKF7</accession>
<reference evidence="1" key="1">
    <citation type="submission" date="2022-07" db="EMBL/GenBank/DDBJ databases">
        <title>Phylogenomic reconstructions and comparative analyses of Kickxellomycotina fungi.</title>
        <authorList>
            <person name="Reynolds N.K."/>
            <person name="Stajich J.E."/>
            <person name="Barry K."/>
            <person name="Grigoriev I.V."/>
            <person name="Crous P."/>
            <person name="Smith M.E."/>
        </authorList>
    </citation>
    <scope>NUCLEOTIDE SEQUENCE</scope>
    <source>
        <strain evidence="1">BCRC 34780</strain>
    </source>
</reference>